<feature type="chain" id="PRO_5045765622" description="Lipoprotein" evidence="2">
    <location>
        <begin position="25"/>
        <end position="248"/>
    </location>
</feature>
<feature type="region of interest" description="Disordered" evidence="1">
    <location>
        <begin position="30"/>
        <end position="117"/>
    </location>
</feature>
<comment type="caution">
    <text evidence="3">The sequence shown here is derived from an EMBL/GenBank/DDBJ whole genome shotgun (WGS) entry which is preliminary data.</text>
</comment>
<reference evidence="3" key="1">
    <citation type="journal article" date="2015" name="Int. J. Syst. Evol. Microbiol.">
        <title>Rhizobium alvei sp. nov., isolated from a freshwater river.</title>
        <authorList>
            <person name="Sheu S.Y."/>
            <person name="Huang H.W."/>
            <person name="Young C.C."/>
            <person name="Chen W.M."/>
        </authorList>
    </citation>
    <scope>NUCLEOTIDE SEQUENCE</scope>
    <source>
        <strain evidence="3">TNR-22</strain>
    </source>
</reference>
<keyword evidence="2" id="KW-0732">Signal</keyword>
<feature type="compositionally biased region" description="Polar residues" evidence="1">
    <location>
        <begin position="69"/>
        <end position="81"/>
    </location>
</feature>
<reference evidence="3" key="2">
    <citation type="submission" date="2023-07" db="EMBL/GenBank/DDBJ databases">
        <authorList>
            <person name="Shen H."/>
        </authorList>
    </citation>
    <scope>NUCLEOTIDE SEQUENCE</scope>
    <source>
        <strain evidence="3">TNR-22</strain>
    </source>
</reference>
<gene>
    <name evidence="3" type="ORF">Q4481_09605</name>
</gene>
<keyword evidence="4" id="KW-1185">Reference proteome</keyword>
<dbReference type="PROSITE" id="PS51257">
    <property type="entry name" value="PROKAR_LIPOPROTEIN"/>
    <property type="match status" value="1"/>
</dbReference>
<sequence>MLRIRHLVAILALTVLGACNSTDALTPQAEIPGQDTKAEKQVTENQPVAPAREPVSLAEDNATLGEDPPTNSLPPQNTFEAQAQALERGEPNPSATPPEDNGGLGANLYKTTETKPSSSIYSTNRIAAQGTIRFLPIIGAPVQAVTPLSRELGNAARSNGLTIKSSGDHSAQHVLKGYLSAFVDGKNVTVTYVWDVLDDAGNRLHRIQGQESVPASGDDPWSAIPAELMQGIGVTTIAEYMKWKSSAG</sequence>
<proteinExistence type="predicted"/>
<organism evidence="3 4">
    <name type="scientific">Rhizobium alvei</name>
    <dbReference type="NCBI Taxonomy" id="1132659"/>
    <lineage>
        <taxon>Bacteria</taxon>
        <taxon>Pseudomonadati</taxon>
        <taxon>Pseudomonadota</taxon>
        <taxon>Alphaproteobacteria</taxon>
        <taxon>Hyphomicrobiales</taxon>
        <taxon>Rhizobiaceae</taxon>
        <taxon>Rhizobium/Agrobacterium group</taxon>
        <taxon>Rhizobium</taxon>
    </lineage>
</organism>
<evidence type="ECO:0000256" key="2">
    <source>
        <dbReference type="SAM" id="SignalP"/>
    </source>
</evidence>
<evidence type="ECO:0008006" key="5">
    <source>
        <dbReference type="Google" id="ProtNLM"/>
    </source>
</evidence>
<name>A0ABT8YKM2_9HYPH</name>
<evidence type="ECO:0000256" key="1">
    <source>
        <dbReference type="SAM" id="MobiDB-lite"/>
    </source>
</evidence>
<evidence type="ECO:0000313" key="3">
    <source>
        <dbReference type="EMBL" id="MDO6964212.1"/>
    </source>
</evidence>
<dbReference type="Proteomes" id="UP001174932">
    <property type="component" value="Unassembled WGS sequence"/>
</dbReference>
<evidence type="ECO:0000313" key="4">
    <source>
        <dbReference type="Proteomes" id="UP001174932"/>
    </source>
</evidence>
<protein>
    <recommendedName>
        <fullName evidence="5">Lipoprotein</fullName>
    </recommendedName>
</protein>
<dbReference type="RefSeq" id="WP_304376139.1">
    <property type="nucleotide sequence ID" value="NZ_JAUOZU010000007.1"/>
</dbReference>
<feature type="signal peptide" evidence="2">
    <location>
        <begin position="1"/>
        <end position="24"/>
    </location>
</feature>
<dbReference type="EMBL" id="JAUOZU010000007">
    <property type="protein sequence ID" value="MDO6964212.1"/>
    <property type="molecule type" value="Genomic_DNA"/>
</dbReference>
<accession>A0ABT8YKM2</accession>